<dbReference type="Proteomes" id="UP000479710">
    <property type="component" value="Unassembled WGS sequence"/>
</dbReference>
<name>A0A6G1CFB5_9ORYZ</name>
<sequence length="63" mass="6578">MRAGDGPLDAGVFCLDLAGERPRTTSPLSAEKNPCFLSLSIVSIPNGMATNWQLLAADQGSSE</sequence>
<proteinExistence type="predicted"/>
<reference evidence="1 2" key="1">
    <citation type="submission" date="2019-11" db="EMBL/GenBank/DDBJ databases">
        <title>Whole genome sequence of Oryza granulata.</title>
        <authorList>
            <person name="Li W."/>
        </authorList>
    </citation>
    <scope>NUCLEOTIDE SEQUENCE [LARGE SCALE GENOMIC DNA]</scope>
    <source>
        <strain evidence="2">cv. Menghai</strain>
        <tissue evidence="1">Leaf</tissue>
    </source>
</reference>
<evidence type="ECO:0000313" key="2">
    <source>
        <dbReference type="Proteomes" id="UP000479710"/>
    </source>
</evidence>
<protein>
    <submittedName>
        <fullName evidence="1">Uncharacterized protein</fullName>
    </submittedName>
</protein>
<keyword evidence="2" id="KW-1185">Reference proteome</keyword>
<dbReference type="EMBL" id="SPHZ02000009">
    <property type="protein sequence ID" value="KAF0899178.1"/>
    <property type="molecule type" value="Genomic_DNA"/>
</dbReference>
<dbReference type="AlphaFoldDB" id="A0A6G1CFB5"/>
<evidence type="ECO:0000313" key="1">
    <source>
        <dbReference type="EMBL" id="KAF0899178.1"/>
    </source>
</evidence>
<organism evidence="1 2">
    <name type="scientific">Oryza meyeriana var. granulata</name>
    <dbReference type="NCBI Taxonomy" id="110450"/>
    <lineage>
        <taxon>Eukaryota</taxon>
        <taxon>Viridiplantae</taxon>
        <taxon>Streptophyta</taxon>
        <taxon>Embryophyta</taxon>
        <taxon>Tracheophyta</taxon>
        <taxon>Spermatophyta</taxon>
        <taxon>Magnoliopsida</taxon>
        <taxon>Liliopsida</taxon>
        <taxon>Poales</taxon>
        <taxon>Poaceae</taxon>
        <taxon>BOP clade</taxon>
        <taxon>Oryzoideae</taxon>
        <taxon>Oryzeae</taxon>
        <taxon>Oryzinae</taxon>
        <taxon>Oryza</taxon>
        <taxon>Oryza meyeriana</taxon>
    </lineage>
</organism>
<gene>
    <name evidence="1" type="ORF">E2562_013396</name>
</gene>
<comment type="caution">
    <text evidence="1">The sequence shown here is derived from an EMBL/GenBank/DDBJ whole genome shotgun (WGS) entry which is preliminary data.</text>
</comment>
<accession>A0A6G1CFB5</accession>